<organism evidence="7 8">
    <name type="scientific">Pygocentrus nattereri</name>
    <name type="common">Red-bellied piranha</name>
    <dbReference type="NCBI Taxonomy" id="42514"/>
    <lineage>
        <taxon>Eukaryota</taxon>
        <taxon>Metazoa</taxon>
        <taxon>Chordata</taxon>
        <taxon>Craniata</taxon>
        <taxon>Vertebrata</taxon>
        <taxon>Euteleostomi</taxon>
        <taxon>Actinopterygii</taxon>
        <taxon>Neopterygii</taxon>
        <taxon>Teleostei</taxon>
        <taxon>Ostariophysi</taxon>
        <taxon>Characiformes</taxon>
        <taxon>Characoidei</taxon>
        <taxon>Pygocentrus</taxon>
    </lineage>
</organism>
<evidence type="ECO:0000259" key="6">
    <source>
        <dbReference type="Pfam" id="PF09811"/>
    </source>
</evidence>
<dbReference type="GeneTree" id="ENSGT00390000011176"/>
<dbReference type="InterPro" id="IPR019191">
    <property type="entry name" value="Essential_protein_Yae1_N"/>
</dbReference>
<feature type="domain" description="Essential protein Yae1 N-terminal" evidence="6">
    <location>
        <begin position="39"/>
        <end position="77"/>
    </location>
</feature>
<evidence type="ECO:0000256" key="4">
    <source>
        <dbReference type="ARBA" id="ARBA00023242"/>
    </source>
</evidence>
<evidence type="ECO:0000256" key="1">
    <source>
        <dbReference type="ARBA" id="ARBA00004123"/>
    </source>
</evidence>
<sequence length="223" mass="24911">MSWVKALPSSDDVFDEDVDEISLHNKEWRCNMEKRAKDGYRDGMDAGKEASLQIGFNLGYREGAVQMKTIGQLKGIVSALQCWCRSQPSRISELSLITELLRRVDQHEQDLVEAMRKAQERPPPSVSEVAGDLEDLGVDRSGDREGSGCCGKDGDSDGCRKDGEMECCAQDKDQSRSSVRMCSSSFFQTSESLEQLLQSCVELVAEMGLPEELTFHIQQLRYA</sequence>
<proteinExistence type="predicted"/>
<dbReference type="GO" id="GO:0005634">
    <property type="term" value="C:nucleus"/>
    <property type="evidence" value="ECO:0007669"/>
    <property type="project" value="UniProtKB-SubCell"/>
</dbReference>
<reference evidence="7" key="2">
    <citation type="submission" date="2025-08" db="UniProtKB">
        <authorList>
            <consortium name="Ensembl"/>
        </authorList>
    </citation>
    <scope>IDENTIFICATION</scope>
</reference>
<feature type="compositionally biased region" description="Basic and acidic residues" evidence="5">
    <location>
        <begin position="137"/>
        <end position="158"/>
    </location>
</feature>
<keyword evidence="8" id="KW-1185">Reference proteome</keyword>
<dbReference type="Ensembl" id="ENSPNAT00000008746.2">
    <property type="protein sequence ID" value="ENSPNAP00000003434.1"/>
    <property type="gene ID" value="ENSPNAG00000009837.2"/>
</dbReference>
<evidence type="ECO:0000313" key="7">
    <source>
        <dbReference type="Ensembl" id="ENSPNAP00000003434.1"/>
    </source>
</evidence>
<dbReference type="PANTHER" id="PTHR18829:SF0">
    <property type="entry name" value="PROTEIN YAE1 HOMOLOG"/>
    <property type="match status" value="1"/>
</dbReference>
<dbReference type="PANTHER" id="PTHR18829">
    <property type="entry name" value="PROTEIN YAE1 HOMOLOG"/>
    <property type="match status" value="1"/>
</dbReference>
<reference evidence="7" key="3">
    <citation type="submission" date="2025-09" db="UniProtKB">
        <authorList>
            <consortium name="Ensembl"/>
        </authorList>
    </citation>
    <scope>IDENTIFICATION</scope>
</reference>
<dbReference type="Pfam" id="PF09811">
    <property type="entry name" value="Yae1_N"/>
    <property type="match status" value="1"/>
</dbReference>
<dbReference type="Proteomes" id="UP001501920">
    <property type="component" value="Chromosome 24"/>
</dbReference>
<dbReference type="STRING" id="42514.ENSPNAP00000003434"/>
<keyword evidence="4" id="KW-0539">Nucleus</keyword>
<evidence type="ECO:0000256" key="2">
    <source>
        <dbReference type="ARBA" id="ARBA00004496"/>
    </source>
</evidence>
<reference evidence="7 8" key="1">
    <citation type="submission" date="2020-10" db="EMBL/GenBank/DDBJ databases">
        <title>Pygocentrus nattereri (red-bellied piranha) genome, fPygNat1, primary haplotype.</title>
        <authorList>
            <person name="Myers G."/>
            <person name="Meyer A."/>
            <person name="Karagic N."/>
            <person name="Pippel M."/>
            <person name="Winkler S."/>
            <person name="Tracey A."/>
            <person name="Wood J."/>
            <person name="Formenti G."/>
            <person name="Howe K."/>
            <person name="Fedrigo O."/>
            <person name="Jarvis E.D."/>
        </authorList>
    </citation>
    <scope>NUCLEOTIDE SEQUENCE [LARGE SCALE GENOMIC DNA]</scope>
</reference>
<accession>A0A3B4BY87</accession>
<feature type="region of interest" description="Disordered" evidence="5">
    <location>
        <begin position="136"/>
        <end position="158"/>
    </location>
</feature>
<keyword evidence="3" id="KW-0963">Cytoplasm</keyword>
<protein>
    <recommendedName>
        <fullName evidence="6">Essential protein Yae1 N-terminal domain-containing protein</fullName>
    </recommendedName>
</protein>
<evidence type="ECO:0000313" key="8">
    <source>
        <dbReference type="Proteomes" id="UP001501920"/>
    </source>
</evidence>
<name>A0A3B4BY87_PYGNA</name>
<evidence type="ECO:0000256" key="5">
    <source>
        <dbReference type="SAM" id="MobiDB-lite"/>
    </source>
</evidence>
<dbReference type="InterPro" id="IPR038881">
    <property type="entry name" value="Yae1-like"/>
</dbReference>
<dbReference type="OMA" id="VKKQTVW"/>
<comment type="subcellular location">
    <subcellularLocation>
        <location evidence="2">Cytoplasm</location>
    </subcellularLocation>
    <subcellularLocation>
        <location evidence="1">Nucleus</location>
    </subcellularLocation>
</comment>
<dbReference type="GO" id="GO:0005737">
    <property type="term" value="C:cytoplasm"/>
    <property type="evidence" value="ECO:0007669"/>
    <property type="project" value="UniProtKB-SubCell"/>
</dbReference>
<dbReference type="AlphaFoldDB" id="A0A3B4BY87"/>
<evidence type="ECO:0000256" key="3">
    <source>
        <dbReference type="ARBA" id="ARBA00022490"/>
    </source>
</evidence>